<dbReference type="Gene3D" id="1.10.10.60">
    <property type="entry name" value="Homeodomain-like"/>
    <property type="match status" value="2"/>
</dbReference>
<organism evidence="4 5">
    <name type="scientific">Anaerocolumna jejuensis DSM 15929</name>
    <dbReference type="NCBI Taxonomy" id="1121322"/>
    <lineage>
        <taxon>Bacteria</taxon>
        <taxon>Bacillati</taxon>
        <taxon>Bacillota</taxon>
        <taxon>Clostridia</taxon>
        <taxon>Lachnospirales</taxon>
        <taxon>Lachnospiraceae</taxon>
        <taxon>Anaerocolumna</taxon>
    </lineage>
</organism>
<accession>A0A1M6PLB3</accession>
<dbReference type="Pfam" id="PF12833">
    <property type="entry name" value="HTH_18"/>
    <property type="match status" value="1"/>
</dbReference>
<protein>
    <submittedName>
        <fullName evidence="4">AraC-type DNA-binding protein</fullName>
    </submittedName>
</protein>
<dbReference type="PROSITE" id="PS01124">
    <property type="entry name" value="HTH_ARAC_FAMILY_2"/>
    <property type="match status" value="1"/>
</dbReference>
<reference evidence="4 5" key="1">
    <citation type="submission" date="2016-11" db="EMBL/GenBank/DDBJ databases">
        <authorList>
            <person name="Jaros S."/>
            <person name="Januszkiewicz K."/>
            <person name="Wedrychowicz H."/>
        </authorList>
    </citation>
    <scope>NUCLEOTIDE SEQUENCE [LARGE SCALE GENOMIC DNA]</scope>
    <source>
        <strain evidence="4 5">DSM 15929</strain>
    </source>
</reference>
<gene>
    <name evidence="4" type="ORF">SAMN02745136_01645</name>
</gene>
<dbReference type="EMBL" id="FRAC01000009">
    <property type="protein sequence ID" value="SHK08796.1"/>
    <property type="molecule type" value="Genomic_DNA"/>
</dbReference>
<keyword evidence="1" id="KW-0805">Transcription regulation</keyword>
<sequence length="320" mass="35413">MVITNESSISQPLASSNQLLDAEVARLVQLLSACTPQDGVAGMSIPGLYIVRYSESTPDFIKTFYSPSLGIVAQGAKSIAVGQEAYSLGRCQMMMLPVALPVSLKVTEASPTEPLLTVRLELDPQKMAELVLKVYPEVYPQGLPQVSQWRAGYITDTDINMINAVSRLIECLQNPGDTELLGPLILEEILIRLLRSPIGIHAAEMGFADSSVHHIANSIEWLRKNFSQQIKVAELAKIAHMSISSFHEHFKAVTSMTPVQYQKALRLQEAKRLMLSRQMDATTASRLVGYISDSQFSRDYSRFFGASPRRDIAKIRNTSQ</sequence>
<dbReference type="STRING" id="1121322.SAMN02745136_01645"/>
<evidence type="ECO:0000313" key="5">
    <source>
        <dbReference type="Proteomes" id="UP000184386"/>
    </source>
</evidence>
<dbReference type="AlphaFoldDB" id="A0A1M6PLB3"/>
<keyword evidence="5" id="KW-1185">Reference proteome</keyword>
<keyword evidence="4" id="KW-0238">DNA-binding</keyword>
<dbReference type="InterPro" id="IPR009594">
    <property type="entry name" value="Tscrpt_reg_HTH_AraC_N"/>
</dbReference>
<dbReference type="GO" id="GO:0043565">
    <property type="term" value="F:sequence-specific DNA binding"/>
    <property type="evidence" value="ECO:0007669"/>
    <property type="project" value="InterPro"/>
</dbReference>
<dbReference type="InterPro" id="IPR018060">
    <property type="entry name" value="HTH_AraC"/>
</dbReference>
<dbReference type="RefSeq" id="WP_073274713.1">
    <property type="nucleotide sequence ID" value="NZ_FRAC01000009.1"/>
</dbReference>
<evidence type="ECO:0000256" key="1">
    <source>
        <dbReference type="ARBA" id="ARBA00023015"/>
    </source>
</evidence>
<dbReference type="SUPFAM" id="SSF46689">
    <property type="entry name" value="Homeodomain-like"/>
    <property type="match status" value="2"/>
</dbReference>
<dbReference type="GO" id="GO:0003700">
    <property type="term" value="F:DNA-binding transcription factor activity"/>
    <property type="evidence" value="ECO:0007669"/>
    <property type="project" value="InterPro"/>
</dbReference>
<evidence type="ECO:0000259" key="3">
    <source>
        <dbReference type="PROSITE" id="PS01124"/>
    </source>
</evidence>
<dbReference type="OrthoDB" id="34150at2"/>
<dbReference type="PANTHER" id="PTHR43436:SF1">
    <property type="entry name" value="TRANSCRIPTIONAL REGULATORY PROTEIN"/>
    <property type="match status" value="1"/>
</dbReference>
<dbReference type="SMART" id="SM00342">
    <property type="entry name" value="HTH_ARAC"/>
    <property type="match status" value="1"/>
</dbReference>
<keyword evidence="2" id="KW-0804">Transcription</keyword>
<dbReference type="Proteomes" id="UP000184386">
    <property type="component" value="Unassembled WGS sequence"/>
</dbReference>
<evidence type="ECO:0000313" key="4">
    <source>
        <dbReference type="EMBL" id="SHK08796.1"/>
    </source>
</evidence>
<dbReference type="Pfam" id="PF06719">
    <property type="entry name" value="AraC_N"/>
    <property type="match status" value="1"/>
</dbReference>
<dbReference type="InterPro" id="IPR009057">
    <property type="entry name" value="Homeodomain-like_sf"/>
</dbReference>
<dbReference type="PANTHER" id="PTHR43436">
    <property type="entry name" value="ARAC-FAMILY TRANSCRIPTIONAL REGULATOR"/>
    <property type="match status" value="1"/>
</dbReference>
<proteinExistence type="predicted"/>
<feature type="domain" description="HTH araC/xylS-type" evidence="3">
    <location>
        <begin position="216"/>
        <end position="314"/>
    </location>
</feature>
<name>A0A1M6PLB3_9FIRM</name>
<evidence type="ECO:0000256" key="2">
    <source>
        <dbReference type="ARBA" id="ARBA00023163"/>
    </source>
</evidence>